<dbReference type="EMBL" id="CP020715">
    <property type="protein sequence ID" value="ARJ05455.1"/>
    <property type="molecule type" value="Genomic_DNA"/>
</dbReference>
<evidence type="ECO:0000256" key="1">
    <source>
        <dbReference type="ARBA" id="ARBA00000548"/>
    </source>
</evidence>
<dbReference type="AlphaFoldDB" id="A0A1X9LJS4"/>
<dbReference type="Pfam" id="PF09137">
    <property type="entry name" value="Glucodextran_N"/>
    <property type="match status" value="1"/>
</dbReference>
<dbReference type="InterPro" id="IPR013784">
    <property type="entry name" value="Carb-bd-like_fold"/>
</dbReference>
<name>A0A1X9LJS4_9MICO</name>
<dbReference type="InterPro" id="IPR012341">
    <property type="entry name" value="6hp_glycosidase-like_sf"/>
</dbReference>
<dbReference type="GO" id="GO:0005975">
    <property type="term" value="P:carbohydrate metabolic process"/>
    <property type="evidence" value="ECO:0007669"/>
    <property type="project" value="InterPro"/>
</dbReference>
<dbReference type="GO" id="GO:0004556">
    <property type="term" value="F:alpha-amylase activity"/>
    <property type="evidence" value="ECO:0007669"/>
    <property type="project" value="UniProtKB-EC"/>
</dbReference>
<evidence type="ECO:0000259" key="8">
    <source>
        <dbReference type="PROSITE" id="PS51166"/>
    </source>
</evidence>
<evidence type="ECO:0000256" key="7">
    <source>
        <dbReference type="ARBA" id="ARBA00030238"/>
    </source>
</evidence>
<dbReference type="RefSeq" id="WP_085019593.1">
    <property type="nucleotide sequence ID" value="NZ_BMHD01000001.1"/>
</dbReference>
<gene>
    <name evidence="9" type="ORF">B5808_09640</name>
</gene>
<evidence type="ECO:0000256" key="3">
    <source>
        <dbReference type="ARBA" id="ARBA00008061"/>
    </source>
</evidence>
<evidence type="ECO:0000256" key="4">
    <source>
        <dbReference type="ARBA" id="ARBA00012595"/>
    </source>
</evidence>
<dbReference type="Pfam" id="PF00723">
    <property type="entry name" value="Glyco_hydro_15"/>
    <property type="match status" value="1"/>
</dbReference>
<dbReference type="GO" id="GO:0016757">
    <property type="term" value="F:glycosyltransferase activity"/>
    <property type="evidence" value="ECO:0007669"/>
    <property type="project" value="UniProtKB-ARBA"/>
</dbReference>
<dbReference type="InterPro" id="IPR011013">
    <property type="entry name" value="Gal_mutarotase_sf_dom"/>
</dbReference>
<dbReference type="EC" id="3.2.1.1" evidence="4"/>
<dbReference type="FunFam" id="2.60.40.10:FF:000552">
    <property type="entry name" value="Related to glucoamylase"/>
    <property type="match status" value="1"/>
</dbReference>
<evidence type="ECO:0000256" key="6">
    <source>
        <dbReference type="ARBA" id="ARBA00023295"/>
    </source>
</evidence>
<evidence type="ECO:0000256" key="2">
    <source>
        <dbReference type="ARBA" id="ARBA00006188"/>
    </source>
</evidence>
<accession>A0A1X9LJS4</accession>
<dbReference type="PANTHER" id="PTHR31616">
    <property type="entry name" value="TREHALASE"/>
    <property type="match status" value="1"/>
</dbReference>
<organism evidence="9 10">
    <name type="scientific">Cnuibacter physcomitrellae</name>
    <dbReference type="NCBI Taxonomy" id="1619308"/>
    <lineage>
        <taxon>Bacteria</taxon>
        <taxon>Bacillati</taxon>
        <taxon>Actinomycetota</taxon>
        <taxon>Actinomycetes</taxon>
        <taxon>Micrococcales</taxon>
        <taxon>Microbacteriaceae</taxon>
        <taxon>Cnuibacter</taxon>
    </lineage>
</organism>
<keyword evidence="10" id="KW-1185">Reference proteome</keyword>
<dbReference type="Gene3D" id="2.60.40.10">
    <property type="entry name" value="Immunoglobulins"/>
    <property type="match status" value="1"/>
</dbReference>
<protein>
    <recommendedName>
        <fullName evidence="4">alpha-amylase</fullName>
        <ecNumber evidence="4">3.2.1.1</ecNumber>
    </recommendedName>
    <alternativeName>
        <fullName evidence="7">1,4-alpha-D-glucan glucanohydrolase</fullName>
    </alternativeName>
</protein>
<dbReference type="SUPFAM" id="SSF74650">
    <property type="entry name" value="Galactose mutarotase-like"/>
    <property type="match status" value="1"/>
</dbReference>
<sequence length="810" mass="85154">MHRRILSSALAVGIVAAGLGFVPIPSATAAPLVPLAPGAPGVAATWTSGDKHGLGTAVSDASKVWYTLGSGTTTEVFYPTVDRPQVQDLQFVVTDGVSRTYVERDDSVHETTLVDPEALEYRQTDTAKDGSFRITKTYVTSPGRQTLLIDTRFEQLSGTTPLHLYVLFNPSTGGDGNANRGNTLDGMLISQGGPTSAALASSLGFGDTTTGYSGTASDPYRQLTADHRLSTLYGGAATDGNIVQSAEITVGRDTRFTLALGFGSTLNDAQGAASNALGDGFAATESAYVAGWRGYLSSLSPAPSSVAGTSLETQYDVAVMTLRAHEDKTVRGAFVASLSVPWGQAVPGTMANPGYHAIWARDLYQVATALLAAGDRAGAARALDYMLNVQQRADGSMPHNTMVDGSDTGLTGIQLDEVAFPAVLASMLGRSDSATWAKLKLSADYLVSHGPSTPQERWEEQAGFSPSTIAAEIAGLVASADIAVKNGDRASATRYLDTADLWRASLESWTVTHTGSIGTPHYERIDPIGTPDAGTTVCDTNGAGCTDARDLVDGGFLELVRLGIRSADDPTIAASVAVVDAQLRVDTPSGAMWRRYNRDGYGEHADGSPFNGTAGGIGRPWPVLAGERGQYELANGRDAMPYLRSMAATANDAYMIPEQVWDTADTGRFTAGEATDSAAPLAWAMAQYVRLAQSISAGRNVDTPAVVAARYATGVEATFRANATTTWGESLFVVGSIPALGSWDTSKAIRLSSASYPDWAVEVALPAGVSLEYKYIRKSADGTVTWESGANRTITLPGSGTPVYRDTWRR</sequence>
<dbReference type="PROSITE" id="PS00820">
    <property type="entry name" value="GLUCOAMYLASE"/>
    <property type="match status" value="1"/>
</dbReference>
<dbReference type="Gene3D" id="1.50.10.10">
    <property type="match status" value="1"/>
</dbReference>
<dbReference type="InterPro" id="IPR015220">
    <property type="entry name" value="Glucodextranase_N"/>
</dbReference>
<dbReference type="SMART" id="SM01065">
    <property type="entry name" value="CBM_2"/>
    <property type="match status" value="1"/>
</dbReference>
<keyword evidence="6" id="KW-0326">Glycosidase</keyword>
<dbReference type="InterPro" id="IPR008928">
    <property type="entry name" value="6-hairpin_glycosidase_sf"/>
</dbReference>
<feature type="domain" description="CBM20" evidence="8">
    <location>
        <begin position="709"/>
        <end position="810"/>
    </location>
</feature>
<comment type="similarity">
    <text evidence="3">Belongs to the glycosyl hydrolase 13 family.</text>
</comment>
<dbReference type="CDD" id="cd07430">
    <property type="entry name" value="GH15_N"/>
    <property type="match status" value="1"/>
</dbReference>
<keyword evidence="5" id="KW-0378">Hydrolase</keyword>
<dbReference type="CDD" id="cd05808">
    <property type="entry name" value="CBM20_alpha_amylase"/>
    <property type="match status" value="1"/>
</dbReference>
<reference evidence="9 10" key="1">
    <citation type="submission" date="2017-04" db="EMBL/GenBank/DDBJ databases">
        <authorList>
            <person name="Afonso C.L."/>
            <person name="Miller P.J."/>
            <person name="Scott M.A."/>
            <person name="Spackman E."/>
            <person name="Goraichik I."/>
            <person name="Dimitrov K.M."/>
            <person name="Suarez D.L."/>
            <person name="Swayne D.E."/>
        </authorList>
    </citation>
    <scope>NUCLEOTIDE SEQUENCE [LARGE SCALE GENOMIC DNA]</scope>
    <source>
        <strain evidence="10">XA(T)</strain>
    </source>
</reference>
<dbReference type="GO" id="GO:2001070">
    <property type="term" value="F:starch binding"/>
    <property type="evidence" value="ECO:0007669"/>
    <property type="project" value="InterPro"/>
</dbReference>
<comment type="catalytic activity">
    <reaction evidence="1">
        <text>Endohydrolysis of (1-&gt;4)-alpha-D-glucosidic linkages in polysaccharides containing three or more (1-&gt;4)-alpha-linked D-glucose units.</text>
        <dbReference type="EC" id="3.2.1.1"/>
    </reaction>
</comment>
<dbReference type="InterPro" id="IPR002044">
    <property type="entry name" value="CBM20"/>
</dbReference>
<dbReference type="KEGG" id="cphy:B5808_09640"/>
<dbReference type="PROSITE" id="PS51166">
    <property type="entry name" value="CBM20"/>
    <property type="match status" value="1"/>
</dbReference>
<dbReference type="PANTHER" id="PTHR31616:SF0">
    <property type="entry name" value="GLUCAN 1,4-ALPHA-GLUCOSIDASE"/>
    <property type="match status" value="1"/>
</dbReference>
<dbReference type="InterPro" id="IPR014718">
    <property type="entry name" value="GH-type_carb-bd"/>
</dbReference>
<dbReference type="InterPro" id="IPR011613">
    <property type="entry name" value="GH15-like"/>
</dbReference>
<comment type="similarity">
    <text evidence="2">Belongs to the glycosyl hydrolase 15 family.</text>
</comment>
<dbReference type="SUPFAM" id="SSF48208">
    <property type="entry name" value="Six-hairpin glycosidases"/>
    <property type="match status" value="1"/>
</dbReference>
<dbReference type="InterPro" id="IPR013783">
    <property type="entry name" value="Ig-like_fold"/>
</dbReference>
<proteinExistence type="inferred from homology"/>
<dbReference type="InterPro" id="IPR046966">
    <property type="entry name" value="Glucoamylase_active_site"/>
</dbReference>
<evidence type="ECO:0000256" key="5">
    <source>
        <dbReference type="ARBA" id="ARBA00022801"/>
    </source>
</evidence>
<dbReference type="STRING" id="1619308.B5808_09640"/>
<evidence type="ECO:0000313" key="9">
    <source>
        <dbReference type="EMBL" id="ARJ05455.1"/>
    </source>
</evidence>
<dbReference type="Gene3D" id="2.70.98.10">
    <property type="match status" value="1"/>
</dbReference>
<dbReference type="SUPFAM" id="SSF49452">
    <property type="entry name" value="Starch-binding domain-like"/>
    <property type="match status" value="1"/>
</dbReference>
<dbReference type="Pfam" id="PF00686">
    <property type="entry name" value="CBM_20"/>
    <property type="match status" value="1"/>
</dbReference>
<dbReference type="Proteomes" id="UP000192775">
    <property type="component" value="Chromosome"/>
</dbReference>
<evidence type="ECO:0000313" key="10">
    <source>
        <dbReference type="Proteomes" id="UP000192775"/>
    </source>
</evidence>